<protein>
    <submittedName>
        <fullName evidence="4">(2Fe-2S)-binding protein</fullName>
    </submittedName>
</protein>
<accession>A0ABQ5NR81</accession>
<dbReference type="Proteomes" id="UP001291653">
    <property type="component" value="Unassembled WGS sequence"/>
</dbReference>
<dbReference type="InterPro" id="IPR022770">
    <property type="entry name" value="IucA/IucC-like_C"/>
</dbReference>
<feature type="domain" description="Ferric siderophore reductase C-terminal" evidence="3">
    <location>
        <begin position="241"/>
        <end position="260"/>
    </location>
</feature>
<evidence type="ECO:0000259" key="2">
    <source>
        <dbReference type="Pfam" id="PF06276"/>
    </source>
</evidence>
<sequence>MDLRELCSMGGFFALRTSADAPPEPGGAGDGTPRPPADDRDDTPRPPAGDGDGTPRPPAGSAPLALLHAGDLTPLTRRVDLVAARHEPRERRVAASIAQLGLAARLWSIALGCAALHGRVPELDPARLYWSPLASTPDDLWLDCSGGGPRTLPATVDTLRATVQDTHLVPLAAALRQDTRIAERLLWGNAGSALAGAVRQLDTWAREHRRPEVAGRAAALAAGLFTGPGLVGTVRGPALRRTTCCLYYRAPRGGLCGDCVFDRPPAHGRP</sequence>
<evidence type="ECO:0000313" key="4">
    <source>
        <dbReference type="EMBL" id="GLF92767.1"/>
    </source>
</evidence>
<keyword evidence="5" id="KW-1185">Reference proteome</keyword>
<organism evidence="4 5">
    <name type="scientific">Streptomyces yaizuensis</name>
    <dbReference type="NCBI Taxonomy" id="2989713"/>
    <lineage>
        <taxon>Bacteria</taxon>
        <taxon>Bacillati</taxon>
        <taxon>Actinomycetota</taxon>
        <taxon>Actinomycetes</taxon>
        <taxon>Kitasatosporales</taxon>
        <taxon>Streptomycetaceae</taxon>
        <taxon>Streptomyces</taxon>
    </lineage>
</organism>
<feature type="domain" description="Aerobactin siderophore biosynthesis IucA/IucC-like C-terminal" evidence="2">
    <location>
        <begin position="153"/>
        <end position="209"/>
    </location>
</feature>
<evidence type="ECO:0000313" key="5">
    <source>
        <dbReference type="Proteomes" id="UP001291653"/>
    </source>
</evidence>
<proteinExistence type="predicted"/>
<dbReference type="Pfam" id="PF06276">
    <property type="entry name" value="FhuF"/>
    <property type="match status" value="1"/>
</dbReference>
<dbReference type="RefSeq" id="WP_323444890.1">
    <property type="nucleotide sequence ID" value="NZ_BSBI01000001.1"/>
</dbReference>
<feature type="region of interest" description="Disordered" evidence="1">
    <location>
        <begin position="15"/>
        <end position="64"/>
    </location>
</feature>
<name>A0ABQ5NR81_9ACTN</name>
<dbReference type="Pfam" id="PF11575">
    <property type="entry name" value="FhuF_C"/>
    <property type="match status" value="1"/>
</dbReference>
<evidence type="ECO:0000256" key="1">
    <source>
        <dbReference type="SAM" id="MobiDB-lite"/>
    </source>
</evidence>
<evidence type="ECO:0000259" key="3">
    <source>
        <dbReference type="Pfam" id="PF11575"/>
    </source>
</evidence>
<dbReference type="InterPro" id="IPR024726">
    <property type="entry name" value="FhuF_C"/>
</dbReference>
<dbReference type="EMBL" id="BSBI01000001">
    <property type="protein sequence ID" value="GLF92767.1"/>
    <property type="molecule type" value="Genomic_DNA"/>
</dbReference>
<reference evidence="4 5" key="1">
    <citation type="submission" date="2022-10" db="EMBL/GenBank/DDBJ databases">
        <title>Draft genome sequence of Streptomyces sp. YSPA8.</title>
        <authorList>
            <person name="Moriuchi R."/>
            <person name="Dohra H."/>
            <person name="Yamamura H."/>
            <person name="Kodani S."/>
        </authorList>
    </citation>
    <scope>NUCLEOTIDE SEQUENCE [LARGE SCALE GENOMIC DNA]</scope>
    <source>
        <strain evidence="4 5">YSPA8</strain>
    </source>
</reference>
<gene>
    <name evidence="4" type="ORF">SYYSPA8_00740</name>
</gene>
<comment type="caution">
    <text evidence="4">The sequence shown here is derived from an EMBL/GenBank/DDBJ whole genome shotgun (WGS) entry which is preliminary data.</text>
</comment>